<dbReference type="RefSeq" id="WP_141321390.1">
    <property type="nucleotide sequence ID" value="NZ_BJOC01000039.1"/>
</dbReference>
<accession>A0A4Y4F8V5</accession>
<dbReference type="Pfam" id="PF05015">
    <property type="entry name" value="HigB-like_toxin"/>
    <property type="match status" value="1"/>
</dbReference>
<evidence type="ECO:0000259" key="1">
    <source>
        <dbReference type="PROSITE" id="PS51704"/>
    </source>
</evidence>
<sequence length="60" mass="7098">MRQLLDWGVDGLFNNFPNRLREVLEVVLSGHWTITVNGNWRLTFTFDGEDAILVDYQDYH</sequence>
<gene>
    <name evidence="2" type="ORF">HHA01_25580</name>
</gene>
<keyword evidence="3" id="KW-1185">Reference proteome</keyword>
<dbReference type="GO" id="GO:0006629">
    <property type="term" value="P:lipid metabolic process"/>
    <property type="evidence" value="ECO:0007669"/>
    <property type="project" value="InterPro"/>
</dbReference>
<evidence type="ECO:0000313" key="2">
    <source>
        <dbReference type="EMBL" id="GED23581.1"/>
    </source>
</evidence>
<feature type="domain" description="GP-PDE" evidence="1">
    <location>
        <begin position="1"/>
        <end position="24"/>
    </location>
</feature>
<dbReference type="InterPro" id="IPR007711">
    <property type="entry name" value="HigB-1"/>
</dbReference>
<dbReference type="EMBL" id="BJOC01000039">
    <property type="protein sequence ID" value="GED23581.1"/>
    <property type="molecule type" value="Genomic_DNA"/>
</dbReference>
<reference evidence="2 3" key="1">
    <citation type="submission" date="2019-06" db="EMBL/GenBank/DDBJ databases">
        <title>Whole genome shotgun sequence of Halomonas halmophila NBRC 15537.</title>
        <authorList>
            <person name="Hosoyama A."/>
            <person name="Uohara A."/>
            <person name="Ohji S."/>
            <person name="Ichikawa N."/>
        </authorList>
    </citation>
    <scope>NUCLEOTIDE SEQUENCE [LARGE SCALE GENOMIC DNA]</scope>
    <source>
        <strain evidence="2 3">NBRC 15537</strain>
    </source>
</reference>
<dbReference type="InterPro" id="IPR030395">
    <property type="entry name" value="GP_PDE_dom"/>
</dbReference>
<dbReference type="SUPFAM" id="SSF143011">
    <property type="entry name" value="RelE-like"/>
    <property type="match status" value="1"/>
</dbReference>
<dbReference type="AlphaFoldDB" id="A0A4Y4F8V5"/>
<comment type="caution">
    <text evidence="2">The sequence shown here is derived from an EMBL/GenBank/DDBJ whole genome shotgun (WGS) entry which is preliminary data.</text>
</comment>
<name>A0A4Y4F8V5_9GAMM</name>
<dbReference type="Proteomes" id="UP000319812">
    <property type="component" value="Unassembled WGS sequence"/>
</dbReference>
<proteinExistence type="predicted"/>
<dbReference type="PROSITE" id="PS51704">
    <property type="entry name" value="GP_PDE"/>
    <property type="match status" value="1"/>
</dbReference>
<dbReference type="GO" id="GO:0008081">
    <property type="term" value="F:phosphoric diester hydrolase activity"/>
    <property type="evidence" value="ECO:0007669"/>
    <property type="project" value="InterPro"/>
</dbReference>
<dbReference type="InterPro" id="IPR035093">
    <property type="entry name" value="RelE/ParE_toxin_dom_sf"/>
</dbReference>
<dbReference type="OrthoDB" id="9801102at2"/>
<protein>
    <recommendedName>
        <fullName evidence="1">GP-PDE domain-containing protein</fullName>
    </recommendedName>
</protein>
<dbReference type="Gene3D" id="3.30.2310.20">
    <property type="entry name" value="RelE-like"/>
    <property type="match status" value="1"/>
</dbReference>
<organism evidence="2 3">
    <name type="scientific">Halomonas halmophila</name>
    <dbReference type="NCBI Taxonomy" id="252"/>
    <lineage>
        <taxon>Bacteria</taxon>
        <taxon>Pseudomonadati</taxon>
        <taxon>Pseudomonadota</taxon>
        <taxon>Gammaproteobacteria</taxon>
        <taxon>Oceanospirillales</taxon>
        <taxon>Halomonadaceae</taxon>
        <taxon>Halomonas</taxon>
    </lineage>
</organism>
<evidence type="ECO:0000313" key="3">
    <source>
        <dbReference type="Proteomes" id="UP000319812"/>
    </source>
</evidence>